<organism evidence="1 2">
    <name type="scientific">Vibrio caribbeanicus ATCC BAA-2122</name>
    <dbReference type="NCBI Taxonomy" id="796620"/>
    <lineage>
        <taxon>Bacteria</taxon>
        <taxon>Pseudomonadati</taxon>
        <taxon>Pseudomonadota</taxon>
        <taxon>Gammaproteobacteria</taxon>
        <taxon>Vibrionales</taxon>
        <taxon>Vibrionaceae</taxon>
        <taxon>Vibrio</taxon>
    </lineage>
</organism>
<dbReference type="eggNOG" id="ENOG5031NWB">
    <property type="taxonomic scope" value="Bacteria"/>
</dbReference>
<evidence type="ECO:0000313" key="1">
    <source>
        <dbReference type="EMBL" id="EFP95258.1"/>
    </source>
</evidence>
<dbReference type="OrthoDB" id="5817318at2"/>
<keyword evidence="2" id="KW-1185">Reference proteome</keyword>
<dbReference type="Proteomes" id="UP000002943">
    <property type="component" value="Unassembled WGS sequence"/>
</dbReference>
<evidence type="ECO:0000313" key="2">
    <source>
        <dbReference type="Proteomes" id="UP000002943"/>
    </source>
</evidence>
<accession>E3BNV1</accession>
<name>E3BNV1_9VIBR</name>
<dbReference type="AlphaFoldDB" id="E3BNV1"/>
<comment type="caution">
    <text evidence="1">The sequence shown here is derived from an EMBL/GenBank/DDBJ whole genome shotgun (WGS) entry which is preliminary data.</text>
</comment>
<dbReference type="RefSeq" id="WP_009602839.1">
    <property type="nucleotide sequence ID" value="NZ_AEIU01000097.1"/>
</dbReference>
<gene>
    <name evidence="1" type="ORF">VIBC2010_15627</name>
</gene>
<protein>
    <submittedName>
        <fullName evidence="1">Uncharacterized protein</fullName>
    </submittedName>
</protein>
<sequence length="63" mass="7034">MDISEIKKDMLVECQQGVGKVLVVDEKTNSVLIEDPVSHQQMAVEAGEITDNPQLHNGCDQYY</sequence>
<proteinExistence type="predicted"/>
<reference evidence="1 2" key="1">
    <citation type="journal article" date="2012" name="Int. J. Syst. Evol. Microbiol.">
        <title>Vibrio caribbeanicus sp. nov., isolated from the marine sponge Scleritoderma cyanea.</title>
        <authorList>
            <person name="Hoffmann M."/>
            <person name="Monday S.R."/>
            <person name="Allard M.W."/>
            <person name="Strain E.A."/>
            <person name="Whittaker P."/>
            <person name="Naum M."/>
            <person name="McCarthy P.J."/>
            <person name="Lopez J.V."/>
            <person name="Fischer M."/>
            <person name="Brown E.W."/>
        </authorList>
    </citation>
    <scope>NUCLEOTIDE SEQUENCE [LARGE SCALE GENOMIC DNA]</scope>
    <source>
        <strain evidence="1 2">ATCC BAA-2122</strain>
    </source>
</reference>
<dbReference type="EMBL" id="AEIU01000097">
    <property type="protein sequence ID" value="EFP95258.1"/>
    <property type="molecule type" value="Genomic_DNA"/>
</dbReference>